<dbReference type="SUPFAM" id="SSF69118">
    <property type="entry name" value="AhpD-like"/>
    <property type="match status" value="1"/>
</dbReference>
<gene>
    <name evidence="3" type="ORF">ACFQ08_11395</name>
</gene>
<name>A0ABW3DPT0_9ACTN</name>
<evidence type="ECO:0000313" key="4">
    <source>
        <dbReference type="Proteomes" id="UP001597024"/>
    </source>
</evidence>
<evidence type="ECO:0000313" key="3">
    <source>
        <dbReference type="EMBL" id="MFD0885149.1"/>
    </source>
</evidence>
<evidence type="ECO:0000256" key="1">
    <source>
        <dbReference type="SAM" id="MobiDB-lite"/>
    </source>
</evidence>
<dbReference type="EMBL" id="JBHTHX010000299">
    <property type="protein sequence ID" value="MFD0885149.1"/>
    <property type="molecule type" value="Genomic_DNA"/>
</dbReference>
<evidence type="ECO:0000259" key="2">
    <source>
        <dbReference type="Pfam" id="PF02627"/>
    </source>
</evidence>
<dbReference type="PANTHER" id="PTHR34846">
    <property type="entry name" value="4-CARBOXYMUCONOLACTONE DECARBOXYLASE FAMILY PROTEIN (AFU_ORTHOLOGUE AFUA_6G11590)"/>
    <property type="match status" value="1"/>
</dbReference>
<keyword evidence="4" id="KW-1185">Reference proteome</keyword>
<reference evidence="4" key="1">
    <citation type="journal article" date="2019" name="Int. J. Syst. Evol. Microbiol.">
        <title>The Global Catalogue of Microorganisms (GCM) 10K type strain sequencing project: providing services to taxonomists for standard genome sequencing and annotation.</title>
        <authorList>
            <consortium name="The Broad Institute Genomics Platform"/>
            <consortium name="The Broad Institute Genome Sequencing Center for Infectious Disease"/>
            <person name="Wu L."/>
            <person name="Ma J."/>
        </authorList>
    </citation>
    <scope>NUCLEOTIDE SEQUENCE [LARGE SCALE GENOMIC DNA]</scope>
    <source>
        <strain evidence="4">CCUG 62974</strain>
    </source>
</reference>
<proteinExistence type="predicted"/>
<feature type="region of interest" description="Disordered" evidence="1">
    <location>
        <begin position="72"/>
        <end position="109"/>
    </location>
</feature>
<dbReference type="InterPro" id="IPR003779">
    <property type="entry name" value="CMD-like"/>
</dbReference>
<sequence>MTATAQPLMVMVMVMDGTVVTVGLPVTGNGLGIAAADLDRVLTAYTLAFGGMPPAGGPAPCSAGAGCSASAWWSSRPPHRSPSPHGIRQSSDPPLKSRRETPTMTTVESRLPNPAVLVPELKDIGGALYRATGNGTIPQATVSLVQLRAGQIVGSTYLTTLHTGNLRRAGVAEERITAVASWRDAPYFTDAERIALELVESVLTPNPSGERVPDELYARASEQYDDKALATLIMAIGQVCFFLPLALIGKPLPGVSPEEQWRR</sequence>
<comment type="caution">
    <text evidence="3">The sequence shown here is derived from an EMBL/GenBank/DDBJ whole genome shotgun (WGS) entry which is preliminary data.</text>
</comment>
<accession>A0ABW3DPT0</accession>
<feature type="domain" description="Carboxymuconolactone decarboxylase-like" evidence="2">
    <location>
        <begin position="130"/>
        <end position="200"/>
    </location>
</feature>
<protein>
    <submittedName>
        <fullName evidence="3">Carboxymuconolactone decarboxylase family protein</fullName>
    </submittedName>
</protein>
<dbReference type="Gene3D" id="1.20.1290.10">
    <property type="entry name" value="AhpD-like"/>
    <property type="match status" value="1"/>
</dbReference>
<dbReference type="Pfam" id="PF02627">
    <property type="entry name" value="CMD"/>
    <property type="match status" value="1"/>
</dbReference>
<dbReference type="InterPro" id="IPR029032">
    <property type="entry name" value="AhpD-like"/>
</dbReference>
<dbReference type="PANTHER" id="PTHR34846:SF10">
    <property type="entry name" value="CYTOPLASMIC PROTEIN"/>
    <property type="match status" value="1"/>
</dbReference>
<organism evidence="3 4">
    <name type="scientific">Streptosporangium algeriense</name>
    <dbReference type="NCBI Taxonomy" id="1682748"/>
    <lineage>
        <taxon>Bacteria</taxon>
        <taxon>Bacillati</taxon>
        <taxon>Actinomycetota</taxon>
        <taxon>Actinomycetes</taxon>
        <taxon>Streptosporangiales</taxon>
        <taxon>Streptosporangiaceae</taxon>
        <taxon>Streptosporangium</taxon>
    </lineage>
</organism>
<dbReference type="Proteomes" id="UP001597024">
    <property type="component" value="Unassembled WGS sequence"/>
</dbReference>